<dbReference type="EMBL" id="KZ502442">
    <property type="protein sequence ID" value="PKU79420.1"/>
    <property type="molecule type" value="Genomic_DNA"/>
</dbReference>
<keyword evidence="2" id="KW-1185">Reference proteome</keyword>
<proteinExistence type="predicted"/>
<reference evidence="1 2" key="2">
    <citation type="journal article" date="2017" name="Nature">
        <title>The Apostasia genome and the evolution of orchids.</title>
        <authorList>
            <person name="Zhang G.Q."/>
            <person name="Liu K.W."/>
            <person name="Li Z."/>
            <person name="Lohaus R."/>
            <person name="Hsiao Y.Y."/>
            <person name="Niu S.C."/>
            <person name="Wang J.Y."/>
            <person name="Lin Y.C."/>
            <person name="Xu Q."/>
            <person name="Chen L.J."/>
            <person name="Yoshida K."/>
            <person name="Fujiwara S."/>
            <person name="Wang Z.W."/>
            <person name="Zhang Y.Q."/>
            <person name="Mitsuda N."/>
            <person name="Wang M."/>
            <person name="Liu G.H."/>
            <person name="Pecoraro L."/>
            <person name="Huang H.X."/>
            <person name="Xiao X.J."/>
            <person name="Lin M."/>
            <person name="Wu X.Y."/>
            <person name="Wu W.L."/>
            <person name="Chen Y.Y."/>
            <person name="Chang S.B."/>
            <person name="Sakamoto S."/>
            <person name="Ohme-Takagi M."/>
            <person name="Yagi M."/>
            <person name="Zeng S.J."/>
            <person name="Shen C.Y."/>
            <person name="Yeh C.M."/>
            <person name="Luo Y.B."/>
            <person name="Tsai W.C."/>
            <person name="Van de Peer Y."/>
            <person name="Liu Z.J."/>
        </authorList>
    </citation>
    <scope>NUCLEOTIDE SEQUENCE [LARGE SCALE GENOMIC DNA]</scope>
    <source>
        <tissue evidence="1">The whole plant</tissue>
    </source>
</reference>
<protein>
    <submittedName>
        <fullName evidence="1">Uncharacterized protein</fullName>
    </submittedName>
</protein>
<name>A0A2I0WUT0_9ASPA</name>
<dbReference type="Proteomes" id="UP000233837">
    <property type="component" value="Unassembled WGS sequence"/>
</dbReference>
<organism evidence="1 2">
    <name type="scientific">Dendrobium catenatum</name>
    <dbReference type="NCBI Taxonomy" id="906689"/>
    <lineage>
        <taxon>Eukaryota</taxon>
        <taxon>Viridiplantae</taxon>
        <taxon>Streptophyta</taxon>
        <taxon>Embryophyta</taxon>
        <taxon>Tracheophyta</taxon>
        <taxon>Spermatophyta</taxon>
        <taxon>Magnoliopsida</taxon>
        <taxon>Liliopsida</taxon>
        <taxon>Asparagales</taxon>
        <taxon>Orchidaceae</taxon>
        <taxon>Epidendroideae</taxon>
        <taxon>Malaxideae</taxon>
        <taxon>Dendrobiinae</taxon>
        <taxon>Dendrobium</taxon>
    </lineage>
</organism>
<evidence type="ECO:0000313" key="1">
    <source>
        <dbReference type="EMBL" id="PKU79420.1"/>
    </source>
</evidence>
<sequence length="64" mass="7657">MLFYKDFQSDIACHYCNAPRFKPKSITKRKLKEVPASRLFYLPIIPRLQRLYASMRSAEHMRGH</sequence>
<reference evidence="1 2" key="1">
    <citation type="journal article" date="2016" name="Sci. Rep.">
        <title>The Dendrobium catenatum Lindl. genome sequence provides insights into polysaccharide synthase, floral development and adaptive evolution.</title>
        <authorList>
            <person name="Zhang G.Q."/>
            <person name="Xu Q."/>
            <person name="Bian C."/>
            <person name="Tsai W.C."/>
            <person name="Yeh C.M."/>
            <person name="Liu K.W."/>
            <person name="Yoshida K."/>
            <person name="Zhang L.S."/>
            <person name="Chang S.B."/>
            <person name="Chen F."/>
            <person name="Shi Y."/>
            <person name="Su Y.Y."/>
            <person name="Zhang Y.Q."/>
            <person name="Chen L.J."/>
            <person name="Yin Y."/>
            <person name="Lin M."/>
            <person name="Huang H."/>
            <person name="Deng H."/>
            <person name="Wang Z.W."/>
            <person name="Zhu S.L."/>
            <person name="Zhao X."/>
            <person name="Deng C."/>
            <person name="Niu S.C."/>
            <person name="Huang J."/>
            <person name="Wang M."/>
            <person name="Liu G.H."/>
            <person name="Yang H.J."/>
            <person name="Xiao X.J."/>
            <person name="Hsiao Y.Y."/>
            <person name="Wu W.L."/>
            <person name="Chen Y.Y."/>
            <person name="Mitsuda N."/>
            <person name="Ohme-Takagi M."/>
            <person name="Luo Y.B."/>
            <person name="Van de Peer Y."/>
            <person name="Liu Z.J."/>
        </authorList>
    </citation>
    <scope>NUCLEOTIDE SEQUENCE [LARGE SCALE GENOMIC DNA]</scope>
    <source>
        <tissue evidence="1">The whole plant</tissue>
    </source>
</reference>
<dbReference type="AlphaFoldDB" id="A0A2I0WUT0"/>
<evidence type="ECO:0000313" key="2">
    <source>
        <dbReference type="Proteomes" id="UP000233837"/>
    </source>
</evidence>
<gene>
    <name evidence="1" type="ORF">MA16_Dca000765</name>
</gene>
<accession>A0A2I0WUT0</accession>